<comment type="caution">
    <text evidence="2">The sequence shown here is derived from an EMBL/GenBank/DDBJ whole genome shotgun (WGS) entry which is preliminary data.</text>
</comment>
<dbReference type="EMBL" id="NRDI02000017">
    <property type="protein sequence ID" value="KAI1510318.1"/>
    <property type="molecule type" value="Genomic_DNA"/>
</dbReference>
<reference evidence="2" key="3">
    <citation type="journal article" date="2022" name="bioRxiv">
        <title>A global pangenome for the wheat fungal pathogen Pyrenophora tritici-repentis and prediction of effector protein structural homology.</title>
        <authorList>
            <person name="Moolhuijzen P."/>
            <person name="See P.T."/>
            <person name="Shi G."/>
            <person name="Powell H.R."/>
            <person name="Cockram J."/>
            <person name="Jorgensen L.N."/>
            <person name="Benslimane H."/>
            <person name="Strelkov S.E."/>
            <person name="Turner J."/>
            <person name="Liu Z."/>
            <person name="Moffat C.S."/>
        </authorList>
    </citation>
    <scope>NUCLEOTIDE SEQUENCE</scope>
    <source>
        <strain evidence="2">86-124</strain>
    </source>
</reference>
<evidence type="ECO:0000313" key="3">
    <source>
        <dbReference type="Proteomes" id="UP000245464"/>
    </source>
</evidence>
<reference evidence="2" key="2">
    <citation type="submission" date="2021-05" db="EMBL/GenBank/DDBJ databases">
        <authorList>
            <person name="Moolhuijzen P.M."/>
            <person name="Moffat C.S."/>
        </authorList>
    </citation>
    <scope>NUCLEOTIDE SEQUENCE</scope>
    <source>
        <strain evidence="2">86-124</strain>
    </source>
</reference>
<evidence type="ECO:0000313" key="2">
    <source>
        <dbReference type="EMBL" id="KAI1510318.1"/>
    </source>
</evidence>
<sequence>MVLFKVIETGLAEEARKISETIALLPDDQWKDVEFENDTAQKRIALSHIPGEVTSEFRTQLNKTIVW</sequence>
<evidence type="ECO:0000313" key="1">
    <source>
        <dbReference type="EMBL" id="KAF7569567.1"/>
    </source>
</evidence>
<dbReference type="Proteomes" id="UP000249757">
    <property type="component" value="Unassembled WGS sequence"/>
</dbReference>
<dbReference type="EMBL" id="NQIK02000006">
    <property type="protein sequence ID" value="KAF7569567.1"/>
    <property type="molecule type" value="Genomic_DNA"/>
</dbReference>
<reference evidence="1 3" key="1">
    <citation type="journal article" date="2018" name="BMC Genomics">
        <title>Comparative genomics of the wheat fungal pathogen Pyrenophora tritici-repentis reveals chromosomal variations and genome plasticity.</title>
        <authorList>
            <person name="Moolhuijzen P."/>
            <person name="See P.T."/>
            <person name="Hane J.K."/>
            <person name="Shi G."/>
            <person name="Liu Z."/>
            <person name="Oliver R.P."/>
            <person name="Moffat C.S."/>
        </authorList>
    </citation>
    <scope>NUCLEOTIDE SEQUENCE [LARGE SCALE GENOMIC DNA]</scope>
    <source>
        <strain evidence="1">M4</strain>
    </source>
</reference>
<accession>A0A2W1D999</accession>
<evidence type="ECO:0000313" key="4">
    <source>
        <dbReference type="Proteomes" id="UP000249757"/>
    </source>
</evidence>
<proteinExistence type="predicted"/>
<protein>
    <submittedName>
        <fullName evidence="2">Uncharacterized protein</fullName>
    </submittedName>
</protein>
<gene>
    <name evidence="2" type="ORF">Ptr86124_010764</name>
    <name evidence="1" type="ORF">PtrM4_119820</name>
</gene>
<keyword evidence="4" id="KW-1185">Reference proteome</keyword>
<dbReference type="Proteomes" id="UP000245464">
    <property type="component" value="Chromosome 6"/>
</dbReference>
<organism evidence="2 4">
    <name type="scientific">Pyrenophora tritici-repentis</name>
    <dbReference type="NCBI Taxonomy" id="45151"/>
    <lineage>
        <taxon>Eukaryota</taxon>
        <taxon>Fungi</taxon>
        <taxon>Dikarya</taxon>
        <taxon>Ascomycota</taxon>
        <taxon>Pezizomycotina</taxon>
        <taxon>Dothideomycetes</taxon>
        <taxon>Pleosporomycetidae</taxon>
        <taxon>Pleosporales</taxon>
        <taxon>Pleosporineae</taxon>
        <taxon>Pleosporaceae</taxon>
        <taxon>Pyrenophora</taxon>
    </lineage>
</organism>
<name>A0A2W1D999_9PLEO</name>
<dbReference type="AlphaFoldDB" id="A0A2W1D999"/>
<reference evidence="4" key="4">
    <citation type="journal article" date="2022" name="Microb. Genom.">
        <title>A global pangenome for the wheat fungal pathogen Pyrenophora tritici-repentis and prediction of effector protein structural homology.</title>
        <authorList>
            <person name="Moolhuijzen P.M."/>
            <person name="See P.T."/>
            <person name="Shi G."/>
            <person name="Powell H.R."/>
            <person name="Cockram J."/>
            <person name="Jorgensen L.N."/>
            <person name="Benslimane H."/>
            <person name="Strelkov S.E."/>
            <person name="Turner J."/>
            <person name="Liu Z."/>
            <person name="Moffat C.S."/>
        </authorList>
    </citation>
    <scope>NUCLEOTIDE SEQUENCE [LARGE SCALE GENOMIC DNA]</scope>
</reference>